<dbReference type="Proteomes" id="UP000252893">
    <property type="component" value="Unassembled WGS sequence"/>
</dbReference>
<evidence type="ECO:0000256" key="5">
    <source>
        <dbReference type="ARBA" id="ARBA00022692"/>
    </source>
</evidence>
<dbReference type="Pfam" id="PF00528">
    <property type="entry name" value="BPD_transp_1"/>
    <property type="match status" value="1"/>
</dbReference>
<evidence type="ECO:0000256" key="8">
    <source>
        <dbReference type="ARBA" id="ARBA00023136"/>
    </source>
</evidence>
<proteinExistence type="inferred from homology"/>
<dbReference type="NCBIfam" id="TIGR01726">
    <property type="entry name" value="HEQRo_perm_3TM"/>
    <property type="match status" value="1"/>
</dbReference>
<evidence type="ECO:0000256" key="6">
    <source>
        <dbReference type="ARBA" id="ARBA00022970"/>
    </source>
</evidence>
<dbReference type="RefSeq" id="WP_113944245.1">
    <property type="nucleotide sequence ID" value="NZ_JAHREH010000003.1"/>
</dbReference>
<dbReference type="PANTHER" id="PTHR30614:SF0">
    <property type="entry name" value="L-CYSTINE TRANSPORT SYSTEM PERMEASE PROTEIN TCYL"/>
    <property type="match status" value="1"/>
</dbReference>
<organism evidence="11 12">
    <name type="scientific">Pseudochrobactrum asaccharolyticum</name>
    <dbReference type="NCBI Taxonomy" id="354351"/>
    <lineage>
        <taxon>Bacteria</taxon>
        <taxon>Pseudomonadati</taxon>
        <taxon>Pseudomonadota</taxon>
        <taxon>Alphaproteobacteria</taxon>
        <taxon>Hyphomicrobiales</taxon>
        <taxon>Brucellaceae</taxon>
        <taxon>Pseudochrobactrum</taxon>
    </lineage>
</organism>
<evidence type="ECO:0000256" key="7">
    <source>
        <dbReference type="ARBA" id="ARBA00022989"/>
    </source>
</evidence>
<keyword evidence="6" id="KW-0029">Amino-acid transport</keyword>
<keyword evidence="3 9" id="KW-0813">Transport</keyword>
<evidence type="ECO:0000256" key="4">
    <source>
        <dbReference type="ARBA" id="ARBA00022475"/>
    </source>
</evidence>
<dbReference type="PANTHER" id="PTHR30614">
    <property type="entry name" value="MEMBRANE COMPONENT OF AMINO ACID ABC TRANSPORTER"/>
    <property type="match status" value="1"/>
</dbReference>
<name>A0A366E028_9HYPH</name>
<reference evidence="11 12" key="1">
    <citation type="submission" date="2018-06" db="EMBL/GenBank/DDBJ databases">
        <title>Genomic Encyclopedia of Type Strains, Phase IV (KMG-IV): sequencing the most valuable type-strain genomes for metagenomic binning, comparative biology and taxonomic classification.</title>
        <authorList>
            <person name="Goeker M."/>
        </authorList>
    </citation>
    <scope>NUCLEOTIDE SEQUENCE [LARGE SCALE GENOMIC DNA]</scope>
    <source>
        <strain evidence="11 12">DSM 25619</strain>
    </source>
</reference>
<dbReference type="InterPro" id="IPR010065">
    <property type="entry name" value="AA_ABC_transptr_permease_3TM"/>
</dbReference>
<keyword evidence="8 9" id="KW-0472">Membrane</keyword>
<dbReference type="OrthoDB" id="7255919at2"/>
<evidence type="ECO:0000256" key="1">
    <source>
        <dbReference type="ARBA" id="ARBA00004429"/>
    </source>
</evidence>
<dbReference type="SUPFAM" id="SSF161098">
    <property type="entry name" value="MetI-like"/>
    <property type="match status" value="1"/>
</dbReference>
<dbReference type="GO" id="GO:0022857">
    <property type="term" value="F:transmembrane transporter activity"/>
    <property type="evidence" value="ECO:0007669"/>
    <property type="project" value="InterPro"/>
</dbReference>
<dbReference type="PROSITE" id="PS50928">
    <property type="entry name" value="ABC_TM1"/>
    <property type="match status" value="1"/>
</dbReference>
<feature type="transmembrane region" description="Helical" evidence="9">
    <location>
        <begin position="16"/>
        <end position="36"/>
    </location>
</feature>
<feature type="transmembrane region" description="Helical" evidence="9">
    <location>
        <begin position="78"/>
        <end position="97"/>
    </location>
</feature>
<keyword evidence="12" id="KW-1185">Reference proteome</keyword>
<accession>A0A366E028</accession>
<dbReference type="GO" id="GO:0043190">
    <property type="term" value="C:ATP-binding cassette (ABC) transporter complex"/>
    <property type="evidence" value="ECO:0007669"/>
    <property type="project" value="InterPro"/>
</dbReference>
<dbReference type="CDD" id="cd06261">
    <property type="entry name" value="TM_PBP2"/>
    <property type="match status" value="1"/>
</dbReference>
<comment type="subcellular location">
    <subcellularLocation>
        <location evidence="1">Cell inner membrane</location>
        <topology evidence="1">Multi-pass membrane protein</topology>
    </subcellularLocation>
    <subcellularLocation>
        <location evidence="9">Cell membrane</location>
        <topology evidence="9">Multi-pass membrane protein</topology>
    </subcellularLocation>
</comment>
<evidence type="ECO:0000313" key="12">
    <source>
        <dbReference type="Proteomes" id="UP000252893"/>
    </source>
</evidence>
<keyword evidence="5 9" id="KW-0812">Transmembrane</keyword>
<evidence type="ECO:0000256" key="3">
    <source>
        <dbReference type="ARBA" id="ARBA00022448"/>
    </source>
</evidence>
<sequence>MQDIILNIIRGLPSTIGLTIAALSIGLVLGVPLMLARISKHFWLRLTAMALITFVRSIPPIVWLFVIFFGLGSGYLRVAPFPAAVVGLGLIASAYMAEIYRGALLSIHRGQWEGAAALGMHPFRMWIDVIMPQLIRVALPAMATYAIGLLKDTAIASTIGVSEMTFYANQSSMATYRGLEVFSFVALLYIALSLPVAWMSRSIDARMRKKVSR</sequence>
<dbReference type="GO" id="GO:0006865">
    <property type="term" value="P:amino acid transport"/>
    <property type="evidence" value="ECO:0007669"/>
    <property type="project" value="UniProtKB-KW"/>
</dbReference>
<evidence type="ECO:0000256" key="9">
    <source>
        <dbReference type="RuleBase" id="RU363032"/>
    </source>
</evidence>
<dbReference type="AlphaFoldDB" id="A0A366E028"/>
<keyword evidence="4" id="KW-1003">Cell membrane</keyword>
<evidence type="ECO:0000259" key="10">
    <source>
        <dbReference type="PROSITE" id="PS50928"/>
    </source>
</evidence>
<evidence type="ECO:0000256" key="2">
    <source>
        <dbReference type="ARBA" id="ARBA00010072"/>
    </source>
</evidence>
<feature type="domain" description="ABC transmembrane type-1" evidence="10">
    <location>
        <begin position="12"/>
        <end position="200"/>
    </location>
</feature>
<feature type="transmembrane region" description="Helical" evidence="9">
    <location>
        <begin position="48"/>
        <end position="72"/>
    </location>
</feature>
<protein>
    <submittedName>
        <fullName evidence="11">Amino acid ABC transporter membrane protein 1 (PAAT family)</fullName>
    </submittedName>
</protein>
<comment type="similarity">
    <text evidence="2">Belongs to the binding-protein-dependent transport system permease family. HisMQ subfamily.</text>
</comment>
<dbReference type="InterPro" id="IPR000515">
    <property type="entry name" value="MetI-like"/>
</dbReference>
<comment type="caution">
    <text evidence="11">The sequence shown here is derived from an EMBL/GenBank/DDBJ whole genome shotgun (WGS) entry which is preliminary data.</text>
</comment>
<feature type="transmembrane region" description="Helical" evidence="9">
    <location>
        <begin position="181"/>
        <end position="200"/>
    </location>
</feature>
<gene>
    <name evidence="11" type="ORF">DFR47_103284</name>
</gene>
<evidence type="ECO:0000313" key="11">
    <source>
        <dbReference type="EMBL" id="RBO95720.1"/>
    </source>
</evidence>
<keyword evidence="7 9" id="KW-1133">Transmembrane helix</keyword>
<dbReference type="InterPro" id="IPR043429">
    <property type="entry name" value="ArtM/GltK/GlnP/TcyL/YhdX-like"/>
</dbReference>
<dbReference type="Gene3D" id="1.10.3720.10">
    <property type="entry name" value="MetI-like"/>
    <property type="match status" value="1"/>
</dbReference>
<dbReference type="InterPro" id="IPR035906">
    <property type="entry name" value="MetI-like_sf"/>
</dbReference>
<dbReference type="EMBL" id="QNRH01000003">
    <property type="protein sequence ID" value="RBO95720.1"/>
    <property type="molecule type" value="Genomic_DNA"/>
</dbReference>